<keyword evidence="19" id="KW-1185">Reference proteome</keyword>
<sequence length="181" mass="20129">MLKLESLPNFLTFLRIVLAFLLLGLILYGSFILPPPIHPSWINYFACLVFCIASITDFFDGFIARTFNAGSVFGEIFDPLADKLLMLAALLGLLVLGRANVWAVFLILSREFFITGLRVVAASKGVRVAASNLGKYKTGLQITAIAFLLMDYSFGNATLWLAVFLTLYSGYDYVKMYVKAR</sequence>
<dbReference type="Proteomes" id="UP000233350">
    <property type="component" value="Unassembled WGS sequence"/>
</dbReference>
<dbReference type="STRING" id="556267.HWAG_01331"/>
<proteinExistence type="inferred from homology"/>
<evidence type="ECO:0000256" key="6">
    <source>
        <dbReference type="ARBA" id="ARBA00022516"/>
    </source>
</evidence>
<dbReference type="PROSITE" id="PS00379">
    <property type="entry name" value="CDP_ALCOHOL_P_TRANSF"/>
    <property type="match status" value="1"/>
</dbReference>
<keyword evidence="11 17" id="KW-0472">Membrane</keyword>
<accession>A0A2N3PHB7</accession>
<dbReference type="NCBIfam" id="TIGR00560">
    <property type="entry name" value="pgsA"/>
    <property type="match status" value="1"/>
</dbReference>
<evidence type="ECO:0000256" key="5">
    <source>
        <dbReference type="ARBA" id="ARBA00014944"/>
    </source>
</evidence>
<evidence type="ECO:0000256" key="3">
    <source>
        <dbReference type="ARBA" id="ARBA00010441"/>
    </source>
</evidence>
<keyword evidence="10" id="KW-0443">Lipid metabolism</keyword>
<keyword evidence="13" id="KW-1208">Phospholipid metabolism</keyword>
<dbReference type="OrthoDB" id="9796672at2"/>
<dbReference type="InterPro" id="IPR000462">
    <property type="entry name" value="CDP-OH_P_trans"/>
</dbReference>
<evidence type="ECO:0000313" key="18">
    <source>
        <dbReference type="EMBL" id="PKT79789.1"/>
    </source>
</evidence>
<dbReference type="Pfam" id="PF01066">
    <property type="entry name" value="CDP-OH_P_transf"/>
    <property type="match status" value="1"/>
</dbReference>
<evidence type="ECO:0000256" key="2">
    <source>
        <dbReference type="ARBA" id="ARBA00005042"/>
    </source>
</evidence>
<keyword evidence="12" id="KW-0594">Phospholipid biosynthesis</keyword>
<comment type="catalytic activity">
    <reaction evidence="14">
        <text>a CDP-1,2-diacyl-sn-glycerol + sn-glycerol 3-phosphate = a 1,2-diacyl-sn-glycero-3-phospho-(1'-sn-glycero-3'-phosphate) + CMP + H(+)</text>
        <dbReference type="Rhea" id="RHEA:12593"/>
        <dbReference type="ChEBI" id="CHEBI:15378"/>
        <dbReference type="ChEBI" id="CHEBI:57597"/>
        <dbReference type="ChEBI" id="CHEBI:58332"/>
        <dbReference type="ChEBI" id="CHEBI:60110"/>
        <dbReference type="ChEBI" id="CHEBI:60377"/>
        <dbReference type="EC" id="2.7.8.5"/>
    </reaction>
</comment>
<evidence type="ECO:0000256" key="12">
    <source>
        <dbReference type="ARBA" id="ARBA00023209"/>
    </source>
</evidence>
<evidence type="ECO:0000256" key="17">
    <source>
        <dbReference type="SAM" id="Phobius"/>
    </source>
</evidence>
<evidence type="ECO:0000313" key="19">
    <source>
        <dbReference type="Proteomes" id="UP000233350"/>
    </source>
</evidence>
<organism evidence="18 19">
    <name type="scientific">Helicobacter winghamensis</name>
    <dbReference type="NCBI Taxonomy" id="157268"/>
    <lineage>
        <taxon>Bacteria</taxon>
        <taxon>Pseudomonadati</taxon>
        <taxon>Campylobacterota</taxon>
        <taxon>Epsilonproteobacteria</taxon>
        <taxon>Campylobacterales</taxon>
        <taxon>Helicobacteraceae</taxon>
        <taxon>Helicobacter</taxon>
    </lineage>
</organism>
<evidence type="ECO:0000256" key="9">
    <source>
        <dbReference type="ARBA" id="ARBA00022989"/>
    </source>
</evidence>
<comment type="caution">
    <text evidence="18">The sequence shown here is derived from an EMBL/GenBank/DDBJ whole genome shotgun (WGS) entry which is preliminary data.</text>
</comment>
<dbReference type="PIRSF" id="PIRSF000847">
    <property type="entry name" value="Phos_ph_gly_syn"/>
    <property type="match status" value="1"/>
</dbReference>
<evidence type="ECO:0000256" key="15">
    <source>
        <dbReference type="NCBIfam" id="TIGR00560"/>
    </source>
</evidence>
<dbReference type="PANTHER" id="PTHR14269:SF62">
    <property type="entry name" value="CDP-DIACYLGLYCEROL--GLYCEROL-3-PHOSPHATE 3-PHOSPHATIDYLTRANSFERASE 1, CHLOROPLASTIC"/>
    <property type="match status" value="1"/>
</dbReference>
<dbReference type="RefSeq" id="WP_006803027.1">
    <property type="nucleotide sequence ID" value="NZ_CABKOI010000019.1"/>
</dbReference>
<evidence type="ECO:0000256" key="16">
    <source>
        <dbReference type="RuleBase" id="RU003750"/>
    </source>
</evidence>
<dbReference type="InterPro" id="IPR050324">
    <property type="entry name" value="CDP-alcohol_PTase-I"/>
</dbReference>
<feature type="transmembrane region" description="Helical" evidence="17">
    <location>
        <begin position="41"/>
        <end position="63"/>
    </location>
</feature>
<evidence type="ECO:0000256" key="4">
    <source>
        <dbReference type="ARBA" id="ARBA00013170"/>
    </source>
</evidence>
<comment type="pathway">
    <text evidence="2">Phospholipid metabolism; phosphatidylglycerol biosynthesis; phosphatidylglycerol from CDP-diacylglycerol: step 1/2.</text>
</comment>
<reference evidence="18 19" key="1">
    <citation type="submission" date="2016-07" db="EMBL/GenBank/DDBJ databases">
        <title>Detection of Helicobacter winghamensis from caecal content of red fox (Vulpes vulpes).</title>
        <authorList>
            <person name="Zanoni R.G."/>
            <person name="Florio D."/>
            <person name="Caffara M."/>
            <person name="Renzi M."/>
            <person name="Parisi A."/>
            <person name="Pasquali F."/>
            <person name="Manfreda G."/>
        </authorList>
    </citation>
    <scope>NUCLEOTIDE SEQUENCE [LARGE SCALE GENOMIC DNA]</scope>
    <source>
        <strain evidence="18 19">295_13</strain>
    </source>
</reference>
<dbReference type="InterPro" id="IPR048254">
    <property type="entry name" value="CDP_ALCOHOL_P_TRANSF_CS"/>
</dbReference>
<evidence type="ECO:0000256" key="7">
    <source>
        <dbReference type="ARBA" id="ARBA00022679"/>
    </source>
</evidence>
<dbReference type="EMBL" id="MBPK01000046">
    <property type="protein sequence ID" value="PKT79789.1"/>
    <property type="molecule type" value="Genomic_DNA"/>
</dbReference>
<dbReference type="GO" id="GO:0046474">
    <property type="term" value="P:glycerophospholipid biosynthetic process"/>
    <property type="evidence" value="ECO:0007669"/>
    <property type="project" value="TreeGrafter"/>
</dbReference>
<gene>
    <name evidence="18" type="ORF">BCM31_05560</name>
</gene>
<evidence type="ECO:0000256" key="14">
    <source>
        <dbReference type="ARBA" id="ARBA00048586"/>
    </source>
</evidence>
<dbReference type="GO" id="GO:0016020">
    <property type="term" value="C:membrane"/>
    <property type="evidence" value="ECO:0007669"/>
    <property type="project" value="UniProtKB-SubCell"/>
</dbReference>
<dbReference type="PANTHER" id="PTHR14269">
    <property type="entry name" value="CDP-DIACYLGLYCEROL--GLYCEROL-3-PHOSPHATE 3-PHOSPHATIDYLTRANSFERASE-RELATED"/>
    <property type="match status" value="1"/>
</dbReference>
<dbReference type="AlphaFoldDB" id="A0A2N3PHB7"/>
<name>A0A2N3PHB7_9HELI</name>
<comment type="similarity">
    <text evidence="3 16">Belongs to the CDP-alcohol phosphatidyltransferase class-I family.</text>
</comment>
<comment type="subcellular location">
    <subcellularLocation>
        <location evidence="1">Membrane</location>
        <topology evidence="1">Multi-pass membrane protein</topology>
    </subcellularLocation>
</comment>
<feature type="transmembrane region" description="Helical" evidence="17">
    <location>
        <begin position="84"/>
        <end position="108"/>
    </location>
</feature>
<dbReference type="GeneID" id="97290557"/>
<evidence type="ECO:0000256" key="13">
    <source>
        <dbReference type="ARBA" id="ARBA00023264"/>
    </source>
</evidence>
<dbReference type="GO" id="GO:0008444">
    <property type="term" value="F:CDP-diacylglycerol-glycerol-3-phosphate 3-phosphatidyltransferase activity"/>
    <property type="evidence" value="ECO:0007669"/>
    <property type="project" value="UniProtKB-UniRule"/>
</dbReference>
<feature type="transmembrane region" description="Helical" evidence="17">
    <location>
        <begin position="12"/>
        <end position="35"/>
    </location>
</feature>
<evidence type="ECO:0000256" key="8">
    <source>
        <dbReference type="ARBA" id="ARBA00022692"/>
    </source>
</evidence>
<keyword evidence="6" id="KW-0444">Lipid biosynthesis</keyword>
<keyword evidence="9 17" id="KW-1133">Transmembrane helix</keyword>
<evidence type="ECO:0000256" key="11">
    <source>
        <dbReference type="ARBA" id="ARBA00023136"/>
    </source>
</evidence>
<keyword evidence="8 17" id="KW-0812">Transmembrane</keyword>
<evidence type="ECO:0000256" key="1">
    <source>
        <dbReference type="ARBA" id="ARBA00004141"/>
    </source>
</evidence>
<dbReference type="InterPro" id="IPR004570">
    <property type="entry name" value="Phosphatidylglycerol_P_synth"/>
</dbReference>
<protein>
    <recommendedName>
        <fullName evidence="5 15">CDP-diacylglycerol--glycerol-3-phosphate 3-phosphatidyltransferase</fullName>
        <ecNumber evidence="4 15">2.7.8.5</ecNumber>
    </recommendedName>
</protein>
<dbReference type="Gene3D" id="1.20.120.1760">
    <property type="match status" value="1"/>
</dbReference>
<dbReference type="EC" id="2.7.8.5" evidence="4 15"/>
<dbReference type="InterPro" id="IPR043130">
    <property type="entry name" value="CDP-OH_PTrfase_TM_dom"/>
</dbReference>
<evidence type="ECO:0000256" key="10">
    <source>
        <dbReference type="ARBA" id="ARBA00023098"/>
    </source>
</evidence>
<keyword evidence="7 16" id="KW-0808">Transferase</keyword>